<evidence type="ECO:0000313" key="7">
    <source>
        <dbReference type="Proteomes" id="UP001165283"/>
    </source>
</evidence>
<gene>
    <name evidence="6" type="ORF">KDL28_30945</name>
</gene>
<dbReference type="InterPro" id="IPR020476">
    <property type="entry name" value="Nudix_hydrolase"/>
</dbReference>
<proteinExistence type="inferred from homology"/>
<dbReference type="EMBL" id="JAGSOV010000066">
    <property type="protein sequence ID" value="MCO1659498.1"/>
    <property type="molecule type" value="Genomic_DNA"/>
</dbReference>
<dbReference type="InterPro" id="IPR015797">
    <property type="entry name" value="NUDIX_hydrolase-like_dom_sf"/>
</dbReference>
<comment type="cofactor">
    <cofactor evidence="1">
        <name>Mg(2+)</name>
        <dbReference type="ChEBI" id="CHEBI:18420"/>
    </cofactor>
</comment>
<dbReference type="InterPro" id="IPR000086">
    <property type="entry name" value="NUDIX_hydrolase_dom"/>
</dbReference>
<feature type="domain" description="Nudix hydrolase" evidence="5">
    <location>
        <begin position="3"/>
        <end position="137"/>
    </location>
</feature>
<reference evidence="6" key="1">
    <citation type="submission" date="2021-04" db="EMBL/GenBank/DDBJ databases">
        <title>Pseudonocardia sp. nov., isolated from sandy soil of mangrove forest.</title>
        <authorList>
            <person name="Zan Z."/>
            <person name="Huang R."/>
            <person name="Liu W."/>
        </authorList>
    </citation>
    <scope>NUCLEOTIDE SEQUENCE</scope>
    <source>
        <strain evidence="6">S2-4</strain>
    </source>
</reference>
<keyword evidence="7" id="KW-1185">Reference proteome</keyword>
<evidence type="ECO:0000256" key="3">
    <source>
        <dbReference type="ARBA" id="ARBA00022801"/>
    </source>
</evidence>
<name>A0ABT1A926_9PSEU</name>
<dbReference type="Gene3D" id="3.90.79.10">
    <property type="entry name" value="Nucleoside Triphosphate Pyrophosphohydrolase"/>
    <property type="match status" value="1"/>
</dbReference>
<comment type="similarity">
    <text evidence="2 4">Belongs to the Nudix hydrolase family.</text>
</comment>
<dbReference type="PROSITE" id="PS51462">
    <property type="entry name" value="NUDIX"/>
    <property type="match status" value="1"/>
</dbReference>
<evidence type="ECO:0000256" key="2">
    <source>
        <dbReference type="ARBA" id="ARBA00005582"/>
    </source>
</evidence>
<protein>
    <submittedName>
        <fullName evidence="6">NUDIX domain-containing protein</fullName>
    </submittedName>
</protein>
<dbReference type="InterPro" id="IPR020084">
    <property type="entry name" value="NUDIX_hydrolase_CS"/>
</dbReference>
<evidence type="ECO:0000313" key="6">
    <source>
        <dbReference type="EMBL" id="MCO1659498.1"/>
    </source>
</evidence>
<keyword evidence="3 4" id="KW-0378">Hydrolase</keyword>
<accession>A0ABT1A926</accession>
<dbReference type="PANTHER" id="PTHR43046">
    <property type="entry name" value="GDP-MANNOSE MANNOSYL HYDROLASE"/>
    <property type="match status" value="1"/>
</dbReference>
<dbReference type="PROSITE" id="PS00893">
    <property type="entry name" value="NUDIX_BOX"/>
    <property type="match status" value="1"/>
</dbReference>
<comment type="caution">
    <text evidence="6">The sequence shown here is derived from an EMBL/GenBank/DDBJ whole genome shotgun (WGS) entry which is preliminary data.</text>
</comment>
<dbReference type="Pfam" id="PF00293">
    <property type="entry name" value="NUDIX"/>
    <property type="match status" value="1"/>
</dbReference>
<dbReference type="Proteomes" id="UP001165283">
    <property type="component" value="Unassembled WGS sequence"/>
</dbReference>
<dbReference type="CDD" id="cd02883">
    <property type="entry name" value="NUDIX_Hydrolase"/>
    <property type="match status" value="1"/>
</dbReference>
<sequence>MRKRVRAGAYVVCVRDGAVLLAGGVEPTGGTEWTLPGGGLDHGEQPHEGAVREVAEETGYAVRLDALLTVDAVRVSTHHVPPYDLHAVRIIYAGTVVGGDLRFEVGGSTDRAAWVPLGEVPGLVRSSVIDVGLAAWGQSTSTP</sequence>
<evidence type="ECO:0000259" key="5">
    <source>
        <dbReference type="PROSITE" id="PS51462"/>
    </source>
</evidence>
<organism evidence="6 7">
    <name type="scientific">Pseudonocardia humida</name>
    <dbReference type="NCBI Taxonomy" id="2800819"/>
    <lineage>
        <taxon>Bacteria</taxon>
        <taxon>Bacillati</taxon>
        <taxon>Actinomycetota</taxon>
        <taxon>Actinomycetes</taxon>
        <taxon>Pseudonocardiales</taxon>
        <taxon>Pseudonocardiaceae</taxon>
        <taxon>Pseudonocardia</taxon>
    </lineage>
</organism>
<dbReference type="RefSeq" id="WP_252444317.1">
    <property type="nucleotide sequence ID" value="NZ_JAGSOV010000066.1"/>
</dbReference>
<dbReference type="PANTHER" id="PTHR43046:SF16">
    <property type="entry name" value="ADP-RIBOSE PYROPHOSPHATASE YJHB-RELATED"/>
    <property type="match status" value="1"/>
</dbReference>
<evidence type="ECO:0000256" key="1">
    <source>
        <dbReference type="ARBA" id="ARBA00001946"/>
    </source>
</evidence>
<evidence type="ECO:0000256" key="4">
    <source>
        <dbReference type="RuleBase" id="RU003476"/>
    </source>
</evidence>
<dbReference type="PRINTS" id="PR00502">
    <property type="entry name" value="NUDIXFAMILY"/>
</dbReference>
<dbReference type="SUPFAM" id="SSF55811">
    <property type="entry name" value="Nudix"/>
    <property type="match status" value="1"/>
</dbReference>